<reference evidence="2 3" key="1">
    <citation type="submission" date="2018-03" db="EMBL/GenBank/DDBJ databases">
        <authorList>
            <person name="Gulvik C.A."/>
        </authorList>
    </citation>
    <scope>NUCLEOTIDE SEQUENCE [LARGE SCALE GENOMIC DNA]</scope>
    <source>
        <strain evidence="2 3">JCM 31581</strain>
    </source>
</reference>
<proteinExistence type="predicted"/>
<dbReference type="OrthoDB" id="3732589at2"/>
<evidence type="ECO:0000256" key="1">
    <source>
        <dbReference type="SAM" id="MobiDB-lite"/>
    </source>
</evidence>
<dbReference type="RefSeq" id="WP_125943479.1">
    <property type="nucleotide sequence ID" value="NZ_PXZH01000003.1"/>
</dbReference>
<dbReference type="SUPFAM" id="SSF47148">
    <property type="entry name" value="Diol dehydratase, gamma subunit"/>
    <property type="match status" value="1"/>
</dbReference>
<evidence type="ECO:0000313" key="2">
    <source>
        <dbReference type="EMBL" id="RST89052.1"/>
    </source>
</evidence>
<evidence type="ECO:0000313" key="3">
    <source>
        <dbReference type="Proteomes" id="UP000277864"/>
    </source>
</evidence>
<feature type="region of interest" description="Disordered" evidence="1">
    <location>
        <begin position="14"/>
        <end position="43"/>
    </location>
</feature>
<dbReference type="Proteomes" id="UP000277864">
    <property type="component" value="Unassembled WGS sequence"/>
</dbReference>
<dbReference type="Pfam" id="PF02287">
    <property type="entry name" value="Dehydratase_SU"/>
    <property type="match status" value="1"/>
</dbReference>
<dbReference type="InterPro" id="IPR003207">
    <property type="entry name" value="Ppandiol/glycerol_DeHydtase_su"/>
</dbReference>
<protein>
    <submittedName>
        <fullName evidence="2">Propanediol dehydratase</fullName>
    </submittedName>
</protein>
<accession>A0A3S0GD20</accession>
<gene>
    <name evidence="2" type="ORF">C7P63_07110</name>
</gene>
<organism evidence="2 3">
    <name type="scientific">Vagococcus humatus</name>
    <dbReference type="NCBI Taxonomy" id="1889241"/>
    <lineage>
        <taxon>Bacteria</taxon>
        <taxon>Bacillati</taxon>
        <taxon>Bacillota</taxon>
        <taxon>Bacilli</taxon>
        <taxon>Lactobacillales</taxon>
        <taxon>Enterococcaceae</taxon>
        <taxon>Vagococcus</taxon>
    </lineage>
</organism>
<dbReference type="Gene3D" id="1.10.1510.20">
    <property type="entry name" value="Propanediol/glycerol dehydratase, small subunit"/>
    <property type="match status" value="1"/>
</dbReference>
<dbReference type="InterPro" id="IPR036091">
    <property type="entry name" value="Prodiol/glycerol_DeHase__sf_su"/>
</dbReference>
<dbReference type="AlphaFoldDB" id="A0A3S0GD20"/>
<name>A0A3S0GD20_9ENTE</name>
<dbReference type="NCBIfam" id="NF011972">
    <property type="entry name" value="PRK15443.1-3"/>
    <property type="match status" value="1"/>
</dbReference>
<sequence length="173" mass="19374">MAELDELVKKIVAEMGNKPAPVSQPTETHTDSENEEPMGVSDYPLYTQHPELVKSPSGKSLEEITLDNVMSGNINSQDLRITPDTLRRQGEIAEASGRAALKQNFARAAELTAIPDERLLEIYESLRPYRSTKAELVGIAEELETKYNAHINGKFIREAAQYYEVRKKLKGDN</sequence>
<comment type="caution">
    <text evidence="2">The sequence shown here is derived from an EMBL/GenBank/DDBJ whole genome shotgun (WGS) entry which is preliminary data.</text>
</comment>
<dbReference type="EMBL" id="PXZH01000003">
    <property type="protein sequence ID" value="RST89052.1"/>
    <property type="molecule type" value="Genomic_DNA"/>
</dbReference>
<keyword evidence="3" id="KW-1185">Reference proteome</keyword>
<dbReference type="PIRSF" id="PIRSF018505">
    <property type="entry name" value="Prpndl_dhdrts_sm"/>
    <property type="match status" value="1"/>
</dbReference>